<organism evidence="2 3">
    <name type="scientific">Caerostris extrusa</name>
    <name type="common">Bark spider</name>
    <name type="synonym">Caerostris bankana</name>
    <dbReference type="NCBI Taxonomy" id="172846"/>
    <lineage>
        <taxon>Eukaryota</taxon>
        <taxon>Metazoa</taxon>
        <taxon>Ecdysozoa</taxon>
        <taxon>Arthropoda</taxon>
        <taxon>Chelicerata</taxon>
        <taxon>Arachnida</taxon>
        <taxon>Araneae</taxon>
        <taxon>Araneomorphae</taxon>
        <taxon>Entelegynae</taxon>
        <taxon>Araneoidea</taxon>
        <taxon>Araneidae</taxon>
        <taxon>Caerostris</taxon>
    </lineage>
</organism>
<gene>
    <name evidence="2" type="ORF">CEXT_435751</name>
</gene>
<dbReference type="Proteomes" id="UP001054945">
    <property type="component" value="Unassembled WGS sequence"/>
</dbReference>
<name>A0AAV4Q8Z9_CAEEX</name>
<evidence type="ECO:0000256" key="1">
    <source>
        <dbReference type="SAM" id="MobiDB-lite"/>
    </source>
</evidence>
<sequence>MLPKPTSPSPLLEHPFLKTKNSCFSQFLQPFNSGFVKNSRFKTATGRERQMMPPNENPAIPDASARSISSSRLPVNSLMDPTRTLGKSSALPLPPLPSIALQEVAGLSSDPDSSQSEWMGGSRSYRFSVFQQFY</sequence>
<reference evidence="2 3" key="1">
    <citation type="submission" date="2021-06" db="EMBL/GenBank/DDBJ databases">
        <title>Caerostris extrusa draft genome.</title>
        <authorList>
            <person name="Kono N."/>
            <person name="Arakawa K."/>
        </authorList>
    </citation>
    <scope>NUCLEOTIDE SEQUENCE [LARGE SCALE GENOMIC DNA]</scope>
</reference>
<keyword evidence="3" id="KW-1185">Reference proteome</keyword>
<proteinExistence type="predicted"/>
<evidence type="ECO:0000313" key="2">
    <source>
        <dbReference type="EMBL" id="GIY04475.1"/>
    </source>
</evidence>
<accession>A0AAV4Q8Z9</accession>
<protein>
    <submittedName>
        <fullName evidence="2">Uncharacterized protein</fullName>
    </submittedName>
</protein>
<dbReference type="EMBL" id="BPLR01005710">
    <property type="protein sequence ID" value="GIY04475.1"/>
    <property type="molecule type" value="Genomic_DNA"/>
</dbReference>
<evidence type="ECO:0000313" key="3">
    <source>
        <dbReference type="Proteomes" id="UP001054945"/>
    </source>
</evidence>
<dbReference type="AlphaFoldDB" id="A0AAV4Q8Z9"/>
<comment type="caution">
    <text evidence="2">The sequence shown here is derived from an EMBL/GenBank/DDBJ whole genome shotgun (WGS) entry which is preliminary data.</text>
</comment>
<feature type="region of interest" description="Disordered" evidence="1">
    <location>
        <begin position="45"/>
        <end position="67"/>
    </location>
</feature>